<dbReference type="SUPFAM" id="SSF53474">
    <property type="entry name" value="alpha/beta-Hydrolases"/>
    <property type="match status" value="1"/>
</dbReference>
<reference evidence="2 3" key="1">
    <citation type="submission" date="2020-08" db="EMBL/GenBank/DDBJ databases">
        <title>Genomic Encyclopedia of Type Strains, Phase IV (KMG-IV): sequencing the most valuable type-strain genomes for metagenomic binning, comparative biology and taxonomic classification.</title>
        <authorList>
            <person name="Goeker M."/>
        </authorList>
    </citation>
    <scope>NUCLEOTIDE SEQUENCE [LARGE SCALE GENOMIC DNA]</scope>
    <source>
        <strain evidence="2 3">DSM 5686</strain>
    </source>
</reference>
<dbReference type="InterPro" id="IPR000073">
    <property type="entry name" value="AB_hydrolase_1"/>
</dbReference>
<dbReference type="EMBL" id="JACJIM010000003">
    <property type="protein sequence ID" value="MBA9062843.1"/>
    <property type="molecule type" value="Genomic_DNA"/>
</dbReference>
<dbReference type="Pfam" id="PF13618">
    <property type="entry name" value="Gluconate_2-dh3"/>
    <property type="match status" value="1"/>
</dbReference>
<gene>
    <name evidence="2" type="ORF">GGQ91_002231</name>
</gene>
<dbReference type="InterPro" id="IPR029058">
    <property type="entry name" value="AB_hydrolase_fold"/>
</dbReference>
<name>A0ABR6DA80_9HYPH</name>
<dbReference type="Pfam" id="PF12697">
    <property type="entry name" value="Abhydrolase_6"/>
    <property type="match status" value="1"/>
</dbReference>
<dbReference type="Proteomes" id="UP000565455">
    <property type="component" value="Unassembled WGS sequence"/>
</dbReference>
<dbReference type="GeneID" id="96603938"/>
<evidence type="ECO:0000313" key="3">
    <source>
        <dbReference type="Proteomes" id="UP000565455"/>
    </source>
</evidence>
<dbReference type="PANTHER" id="PTHR43194:SF2">
    <property type="entry name" value="PEROXISOMAL MEMBRANE PROTEIN LPX1"/>
    <property type="match status" value="1"/>
</dbReference>
<dbReference type="InterPro" id="IPR027056">
    <property type="entry name" value="Gluconate_2DH_su3"/>
</dbReference>
<evidence type="ECO:0000313" key="2">
    <source>
        <dbReference type="EMBL" id="MBA9062843.1"/>
    </source>
</evidence>
<dbReference type="InterPro" id="IPR050228">
    <property type="entry name" value="Carboxylesterase_BioH"/>
</dbReference>
<protein>
    <submittedName>
        <fullName evidence="2">Pimeloyl-ACP methyl ester carboxylesterase</fullName>
    </submittedName>
</protein>
<sequence length="475" mass="50473">MSEPEVLFCLHFLGGSARSWEPLARALAGTPLTCVPVDLPGFGDAAGTPGYSVAAMADHVAESIRARAPARFGIAGHSMGAKVALALARRAEDGEAGLTGLTDLILVSGSPPSPEPIPEDRRAEMLAWIDADPETRRREAQAFVRANVGDRLDPETEERAVADVLRAAPAAWKAWLEAGANEDWCRRVGVLRTPALILAGSEDADLGPDAQQALTAPHLAHHRLVTVDGVGHLLPLERPAALADGLRAHFDDRPRRPVEAAPTVAPDYAALIASERVNGRLRQALAERAAPDDPAYRPAALDPVELAILRAALARVMPVPHLDLAARLDRRLASGAGDGWRFSALPPDADAYRAALRTLDAAARAAQGRPFTTLDAPRQDALLTLCQRGDLTVPDALGGRLDADRMRFWFEDLRADAVRLWLGHPAALARIGFSGIGAGGDRPGEIADGLPGFHAVGLDAPEPWEPQTLQTEAGR</sequence>
<dbReference type="Gene3D" id="3.40.50.1820">
    <property type="entry name" value="alpha/beta hydrolase"/>
    <property type="match status" value="1"/>
</dbReference>
<organism evidence="2 3">
    <name type="scientific">Methylobacterium fujisawaense</name>
    <dbReference type="NCBI Taxonomy" id="107400"/>
    <lineage>
        <taxon>Bacteria</taxon>
        <taxon>Pseudomonadati</taxon>
        <taxon>Pseudomonadota</taxon>
        <taxon>Alphaproteobacteria</taxon>
        <taxon>Hyphomicrobiales</taxon>
        <taxon>Methylobacteriaceae</taxon>
        <taxon>Methylobacterium</taxon>
    </lineage>
</organism>
<proteinExistence type="predicted"/>
<keyword evidence="3" id="KW-1185">Reference proteome</keyword>
<feature type="domain" description="AB hydrolase-1" evidence="1">
    <location>
        <begin position="9"/>
        <end position="244"/>
    </location>
</feature>
<dbReference type="RefSeq" id="WP_182591945.1">
    <property type="nucleotide sequence ID" value="NZ_JACJIM010000003.1"/>
</dbReference>
<accession>A0ABR6DA80</accession>
<evidence type="ECO:0000259" key="1">
    <source>
        <dbReference type="Pfam" id="PF12697"/>
    </source>
</evidence>
<dbReference type="PANTHER" id="PTHR43194">
    <property type="entry name" value="HYDROLASE ALPHA/BETA FOLD FAMILY"/>
    <property type="match status" value="1"/>
</dbReference>
<comment type="caution">
    <text evidence="2">The sequence shown here is derived from an EMBL/GenBank/DDBJ whole genome shotgun (WGS) entry which is preliminary data.</text>
</comment>